<gene>
    <name evidence="2" type="ORF">LGLO00237_LOCUS26615</name>
</gene>
<feature type="region of interest" description="Disordered" evidence="1">
    <location>
        <begin position="110"/>
        <end position="139"/>
    </location>
</feature>
<dbReference type="EMBL" id="HBIV01037326">
    <property type="protein sequence ID" value="CAE0674840.1"/>
    <property type="molecule type" value="Transcribed_RNA"/>
</dbReference>
<evidence type="ECO:0000313" key="2">
    <source>
        <dbReference type="EMBL" id="CAE0674840.1"/>
    </source>
</evidence>
<organism evidence="2">
    <name type="scientific">Lotharella globosa</name>
    <dbReference type="NCBI Taxonomy" id="91324"/>
    <lineage>
        <taxon>Eukaryota</taxon>
        <taxon>Sar</taxon>
        <taxon>Rhizaria</taxon>
        <taxon>Cercozoa</taxon>
        <taxon>Chlorarachniophyceae</taxon>
        <taxon>Lotharella</taxon>
    </lineage>
</organism>
<evidence type="ECO:0000256" key="1">
    <source>
        <dbReference type="SAM" id="MobiDB-lite"/>
    </source>
</evidence>
<feature type="compositionally biased region" description="Basic residues" evidence="1">
    <location>
        <begin position="49"/>
        <end position="64"/>
    </location>
</feature>
<feature type="compositionally biased region" description="Basic and acidic residues" evidence="1">
    <location>
        <begin position="66"/>
        <end position="76"/>
    </location>
</feature>
<feature type="compositionally biased region" description="Basic and acidic residues" evidence="1">
    <location>
        <begin position="1"/>
        <end position="42"/>
    </location>
</feature>
<proteinExistence type="predicted"/>
<name>A0A6U3D2E8_9EUKA</name>
<reference evidence="2" key="1">
    <citation type="submission" date="2021-01" db="EMBL/GenBank/DDBJ databases">
        <authorList>
            <person name="Corre E."/>
            <person name="Pelletier E."/>
            <person name="Niang G."/>
            <person name="Scheremetjew M."/>
            <person name="Finn R."/>
            <person name="Kale V."/>
            <person name="Holt S."/>
            <person name="Cochrane G."/>
            <person name="Meng A."/>
            <person name="Brown T."/>
            <person name="Cohen L."/>
        </authorList>
    </citation>
    <scope>NUCLEOTIDE SEQUENCE</scope>
    <source>
        <strain evidence="2">CCCM811</strain>
    </source>
</reference>
<dbReference type="AlphaFoldDB" id="A0A6U3D2E8"/>
<accession>A0A6U3D2E8</accession>
<feature type="region of interest" description="Disordered" evidence="1">
    <location>
        <begin position="1"/>
        <end position="91"/>
    </location>
</feature>
<protein>
    <submittedName>
        <fullName evidence="2">Uncharacterized protein</fullName>
    </submittedName>
</protein>
<sequence>MKKNVQEKLEVSIEPPKTERPEPDFKIRLPWENRANDSKEMSKSIPKTGRPRPHRNRRSKKITRKACPDPKSESKSKSLLNIPVNNPDLPRVLERDNSFMLPADHPDVQRIFGQFRGAQLPHDPQQAEEPAPASNTSGS</sequence>